<feature type="transmembrane region" description="Helical" evidence="6">
    <location>
        <begin position="155"/>
        <end position="176"/>
    </location>
</feature>
<gene>
    <name evidence="7" type="ORF">VB264_15940</name>
</gene>
<accession>A0ABU5QR37</accession>
<comment type="caution">
    <text evidence="7">The sequence shown here is derived from an EMBL/GenBank/DDBJ whole genome shotgun (WGS) entry which is preliminary data.</text>
</comment>
<keyword evidence="2" id="KW-1003">Cell membrane</keyword>
<reference evidence="7 8" key="1">
    <citation type="submission" date="2023-12" db="EMBL/GenBank/DDBJ databases">
        <title>Novel species of the genus Arcicella isolated from rivers.</title>
        <authorList>
            <person name="Lu H."/>
        </authorList>
    </citation>
    <scope>NUCLEOTIDE SEQUENCE [LARGE SCALE GENOMIC DNA]</scope>
    <source>
        <strain evidence="7 8">LMG 21963</strain>
    </source>
</reference>
<evidence type="ECO:0000313" key="8">
    <source>
        <dbReference type="Proteomes" id="UP001304671"/>
    </source>
</evidence>
<feature type="transmembrane region" description="Helical" evidence="6">
    <location>
        <begin position="42"/>
        <end position="60"/>
    </location>
</feature>
<dbReference type="NCBIfam" id="TIGR00374">
    <property type="entry name" value="flippase-like domain"/>
    <property type="match status" value="1"/>
</dbReference>
<evidence type="ECO:0000256" key="3">
    <source>
        <dbReference type="ARBA" id="ARBA00022692"/>
    </source>
</evidence>
<dbReference type="PANTHER" id="PTHR39087:SF2">
    <property type="entry name" value="UPF0104 MEMBRANE PROTEIN MJ1595"/>
    <property type="match status" value="1"/>
</dbReference>
<evidence type="ECO:0000256" key="6">
    <source>
        <dbReference type="SAM" id="Phobius"/>
    </source>
</evidence>
<feature type="transmembrane region" description="Helical" evidence="6">
    <location>
        <begin position="289"/>
        <end position="317"/>
    </location>
</feature>
<evidence type="ECO:0000256" key="5">
    <source>
        <dbReference type="ARBA" id="ARBA00023136"/>
    </source>
</evidence>
<protein>
    <submittedName>
        <fullName evidence="7">Lysylphosphatidylglycerol synthase transmembrane domain-containing protein</fullName>
    </submittedName>
</protein>
<feature type="transmembrane region" description="Helical" evidence="6">
    <location>
        <begin position="213"/>
        <end position="237"/>
    </location>
</feature>
<evidence type="ECO:0000256" key="1">
    <source>
        <dbReference type="ARBA" id="ARBA00004651"/>
    </source>
</evidence>
<keyword evidence="4 6" id="KW-1133">Transmembrane helix</keyword>
<proteinExistence type="predicted"/>
<organism evidence="7 8">
    <name type="scientific">Arcicella aquatica</name>
    <dbReference type="NCBI Taxonomy" id="217141"/>
    <lineage>
        <taxon>Bacteria</taxon>
        <taxon>Pseudomonadati</taxon>
        <taxon>Bacteroidota</taxon>
        <taxon>Cytophagia</taxon>
        <taxon>Cytophagales</taxon>
        <taxon>Flectobacillaceae</taxon>
        <taxon>Arcicella</taxon>
    </lineage>
</organism>
<dbReference type="InterPro" id="IPR022791">
    <property type="entry name" value="L-PG_synthase/AglD"/>
</dbReference>
<dbReference type="Proteomes" id="UP001304671">
    <property type="component" value="Unassembled WGS sequence"/>
</dbReference>
<dbReference type="RefSeq" id="WP_323250795.1">
    <property type="nucleotide sequence ID" value="NZ_JAYFUL010000028.1"/>
</dbReference>
<sequence length="330" mass="36923">MKKILQYTISLVLAGGLLWFVFKDISLSEMLDEFRKADYKWLMLSAILSIIAHVSRALRWKMLMKPLGYQPSTFNTTLAVFIGYFANYVIPRMGEVSRCGSLKKTDDIPFEKSFGTVLTERIFDVVSLLIVLSLNLILEFDKLQHFFMEQFASKIYLIVGLLAFLAVAGIIGIYLFRKYQQRLSDVPVLGKIVGFLNGLLDGLMSIKKIEKPFLFIFLSANIWVMYWLSAYVLFFAIPETTHLGLLAGLTVLTMGSFGMAAPTQGGIGPFHFLVGNALVLYGLPQKDGIILATFIHGSQMVTLLALGALSFLITLFIKPKTDDTRQSSNP</sequence>
<feature type="transmembrane region" description="Helical" evidence="6">
    <location>
        <begin position="5"/>
        <end position="22"/>
    </location>
</feature>
<dbReference type="PANTHER" id="PTHR39087">
    <property type="entry name" value="UPF0104 MEMBRANE PROTEIN MJ1595"/>
    <property type="match status" value="1"/>
</dbReference>
<keyword evidence="5 6" id="KW-0472">Membrane</keyword>
<dbReference type="EMBL" id="JAYFUL010000028">
    <property type="protein sequence ID" value="MEA5259289.1"/>
    <property type="molecule type" value="Genomic_DNA"/>
</dbReference>
<keyword evidence="3 6" id="KW-0812">Transmembrane</keyword>
<feature type="transmembrane region" description="Helical" evidence="6">
    <location>
        <begin position="72"/>
        <end position="90"/>
    </location>
</feature>
<keyword evidence="8" id="KW-1185">Reference proteome</keyword>
<comment type="subcellular location">
    <subcellularLocation>
        <location evidence="1">Cell membrane</location>
        <topology evidence="1">Multi-pass membrane protein</topology>
    </subcellularLocation>
</comment>
<evidence type="ECO:0000313" key="7">
    <source>
        <dbReference type="EMBL" id="MEA5259289.1"/>
    </source>
</evidence>
<feature type="transmembrane region" description="Helical" evidence="6">
    <location>
        <begin position="267"/>
        <end position="283"/>
    </location>
</feature>
<evidence type="ECO:0000256" key="2">
    <source>
        <dbReference type="ARBA" id="ARBA00022475"/>
    </source>
</evidence>
<evidence type="ECO:0000256" key="4">
    <source>
        <dbReference type="ARBA" id="ARBA00022989"/>
    </source>
</evidence>
<feature type="transmembrane region" description="Helical" evidence="6">
    <location>
        <begin position="122"/>
        <end position="143"/>
    </location>
</feature>
<name>A0ABU5QR37_9BACT</name>
<dbReference type="Pfam" id="PF03706">
    <property type="entry name" value="LPG_synthase_TM"/>
    <property type="match status" value="1"/>
</dbReference>